<evidence type="ECO:0000313" key="3">
    <source>
        <dbReference type="Proteomes" id="UP000805418"/>
    </source>
</evidence>
<dbReference type="Proteomes" id="UP000805418">
    <property type="component" value="Chromosome 22"/>
</dbReference>
<feature type="compositionally biased region" description="Low complexity" evidence="1">
    <location>
        <begin position="357"/>
        <end position="367"/>
    </location>
</feature>
<feature type="region of interest" description="Disordered" evidence="1">
    <location>
        <begin position="514"/>
        <end position="765"/>
    </location>
</feature>
<reference evidence="2" key="1">
    <citation type="submission" date="2020-03" db="EMBL/GenBank/DDBJ databases">
        <title>Long-read based genome assembly of a Labrador retriever dog.</title>
        <authorList>
            <person name="Eory L."/>
            <person name="Zhang W."/>
            <person name="Schoenebeck J."/>
        </authorList>
    </citation>
    <scope>NUCLEOTIDE SEQUENCE [LARGE SCALE GENOMIC DNA]</scope>
    <source>
        <strain evidence="2">Labrador retriever</strain>
    </source>
</reference>
<feature type="compositionally biased region" description="Basic and acidic residues" evidence="1">
    <location>
        <begin position="1362"/>
        <end position="1379"/>
    </location>
</feature>
<feature type="region of interest" description="Disordered" evidence="1">
    <location>
        <begin position="1291"/>
        <end position="1379"/>
    </location>
</feature>
<feature type="compositionally biased region" description="Basic and acidic residues" evidence="1">
    <location>
        <begin position="1236"/>
        <end position="1257"/>
    </location>
</feature>
<feature type="compositionally biased region" description="Basic and acidic residues" evidence="1">
    <location>
        <begin position="881"/>
        <end position="904"/>
    </location>
</feature>
<feature type="region of interest" description="Disordered" evidence="1">
    <location>
        <begin position="183"/>
        <end position="214"/>
    </location>
</feature>
<feature type="region of interest" description="Disordered" evidence="1">
    <location>
        <begin position="1053"/>
        <end position="1150"/>
    </location>
</feature>
<feature type="region of interest" description="Disordered" evidence="1">
    <location>
        <begin position="785"/>
        <end position="929"/>
    </location>
</feature>
<dbReference type="Ensembl" id="ENSCAFT00845047141.1">
    <property type="protein sequence ID" value="ENSCAFP00845036992.1"/>
    <property type="gene ID" value="ENSCAFG00845026745.1"/>
</dbReference>
<reference evidence="2" key="2">
    <citation type="submission" date="2025-08" db="UniProtKB">
        <authorList>
            <consortium name="Ensembl"/>
        </authorList>
    </citation>
    <scope>IDENTIFICATION</scope>
    <source>
        <strain evidence="2">Boxer</strain>
    </source>
</reference>
<keyword evidence="3" id="KW-1185">Reference proteome</keyword>
<feature type="region of interest" description="Disordered" evidence="1">
    <location>
        <begin position="101"/>
        <end position="131"/>
    </location>
</feature>
<sequence length="1422" mass="149875">MGVPLHLPAPHLLFSPRTCWGVGNGIVPQKTFCGVTLGKTKIKPVTTDFFSCSSKRSKICESKKPVDTHTLRKKVSSMTCEPAVRAVLGSLLLYVTELQARPPEPPPAMRAEGTRSRVGRPSETQNTQRRPTCFQLLQARFMGTGREPRLKKTQEVGRLIFKDKQGPSRSLVTTTINKLLEKAREGASCPTRDRETLRSQKPRQGSPTRKGTVKNILKIFLAAEQRNVHEEPNAAKGPPPTPAPKRGSVLSRLREKFEQSGCLCSEAGVLPLRKDGRKKKNLQKRRLHRPETRVLCTATMTSTCIRTPLARFLACTAEPRLALNIATVVCRPRSWLSHCAKIRHSDRGRVPEGSKTAGQGQPAGGAPADRLHMALLGGEPVPCPVSPRGREPMVPLLQPACSGQAGAVGGGRMGEPPAGDATQYTWEPGEAGAGAGRAPEVALMVCSSEDETEGVTLGSEGDPLFAVQETFPEQKTVGHIPPLPAPAVQALWRTQSAMEPPQVTVTRPVVYKMPPSPATLPKTAEPPQVTATQPDTCKVQPPPATLPKTAEPPQVTATQPDTCKVQPPPATLPKTTKPPQVTATQPDTCKVQPPPATLPKTTKPPQVTATQPDTCKVQPPPATLPKTAEPPQVTATQPDTCKVQPPPATLPKTTKPPQVTATQPDTCKVQPPPATLPKTTKPPQVTATQPDTCKVQPPPATLPKTAEPPQVTATQPDTCKVQPPPATLPKTTKPPHVTATQPDTCKVQPPPATLPKTTKPPQVTIPSARGTTSVGQDLFAAAPQKCPTQGKETTHSFGAPKELQHPEGMAGEAMSELACEKHQLPTSHDKPIHGGDAPWHHPTASENQRSGDSPLAPGHEQGLPPDRGRPAGISALLEAPLSDRTRSDSPTSMDKKVLCGRELRGPPLRASARPGPQAAGSTGPSLGGYRPASFGKCLKPSTEIPRLVVATGAVESHGTPVLGNTVNAVNSEAREQNPVHEGESLAAGALAQATSQPHSSAPAGSWRHLLGAAESGARGGSGHHQAETPESPAAVPLEAAGTPHKNVVAEGEASTVAGGRGAAAAHRSPWGADMTPGPGWAHPTAKSRGAVGSPPLPPENQQAQEDKRVLPKIQGLPRAGAPCRPPSPQAAAEGQWAGRAPPKCPSVQAQTLPASIPRAGVWEGAKVRDRRRPWSGLGMLEDRAMGPTRLDGAPKEGAALCGRKAGSHAAEEGQMWPWRVEGGSGTKVGARGVETGPHHTEKGPEHAREQQAQRAEHLPGGPGAQAGENQAPPPPESLGHLALAQASRMSPHIWAGPPHNSSEAVAVADVSGRSQGAPSASQGGPGAPHEVGRNQRSSSPKPVLGFMVPAPRPGGCQMTRAPTEEGSPHTMEAEKGALAHEHRTRLARFAKYRAQSFGDQRSFDLSFRPTTIRASDTFELPK</sequence>
<protein>
    <submittedName>
        <fullName evidence="2">Uncharacterized protein</fullName>
    </submittedName>
</protein>
<feature type="compositionally biased region" description="Basic and acidic residues" evidence="1">
    <location>
        <begin position="183"/>
        <end position="198"/>
    </location>
</feature>
<dbReference type="GeneTree" id="ENSGT00950000186102"/>
<accession>A0A8I3PZL9</accession>
<evidence type="ECO:0000313" key="2">
    <source>
        <dbReference type="Ensembl" id="ENSCAFP00845036992.1"/>
    </source>
</evidence>
<feature type="region of interest" description="Disordered" evidence="1">
    <location>
        <begin position="346"/>
        <end position="367"/>
    </location>
</feature>
<organism evidence="2 3">
    <name type="scientific">Canis lupus familiaris</name>
    <name type="common">Dog</name>
    <name type="synonym">Canis familiaris</name>
    <dbReference type="NCBI Taxonomy" id="9615"/>
    <lineage>
        <taxon>Eukaryota</taxon>
        <taxon>Metazoa</taxon>
        <taxon>Chordata</taxon>
        <taxon>Craniata</taxon>
        <taxon>Vertebrata</taxon>
        <taxon>Euteleostomi</taxon>
        <taxon>Mammalia</taxon>
        <taxon>Eutheria</taxon>
        <taxon>Laurasiatheria</taxon>
        <taxon>Carnivora</taxon>
        <taxon>Caniformia</taxon>
        <taxon>Canidae</taxon>
        <taxon>Canis</taxon>
    </lineage>
</organism>
<feature type="region of interest" description="Disordered" evidence="1">
    <location>
        <begin position="1219"/>
        <end position="1278"/>
    </location>
</feature>
<name>A0A8I3PZL9_CANLF</name>
<evidence type="ECO:0000256" key="1">
    <source>
        <dbReference type="SAM" id="MobiDB-lite"/>
    </source>
</evidence>
<dbReference type="OrthoDB" id="10250509at2759"/>
<feature type="compositionally biased region" description="Basic and acidic residues" evidence="1">
    <location>
        <begin position="818"/>
        <end position="833"/>
    </location>
</feature>
<proteinExistence type="predicted"/>
<reference evidence="2" key="3">
    <citation type="submission" date="2025-09" db="UniProtKB">
        <authorList>
            <consortium name="Ensembl"/>
        </authorList>
    </citation>
    <scope>IDENTIFICATION</scope>
    <source>
        <strain evidence="2">Boxer</strain>
    </source>
</reference>